<reference evidence="1" key="1">
    <citation type="journal article" date="2014" name="Front. Microbiol.">
        <title>High frequency of phylogenetically diverse reductive dehalogenase-homologous genes in deep subseafloor sedimentary metagenomes.</title>
        <authorList>
            <person name="Kawai M."/>
            <person name="Futagami T."/>
            <person name="Toyoda A."/>
            <person name="Takaki Y."/>
            <person name="Nishi S."/>
            <person name="Hori S."/>
            <person name="Arai W."/>
            <person name="Tsubouchi T."/>
            <person name="Morono Y."/>
            <person name="Uchiyama I."/>
            <person name="Ito T."/>
            <person name="Fujiyama A."/>
            <person name="Inagaki F."/>
            <person name="Takami H."/>
        </authorList>
    </citation>
    <scope>NUCLEOTIDE SEQUENCE</scope>
    <source>
        <strain evidence="1">Expedition CK06-06</strain>
    </source>
</reference>
<accession>X1LB55</accession>
<organism evidence="1">
    <name type="scientific">marine sediment metagenome</name>
    <dbReference type="NCBI Taxonomy" id="412755"/>
    <lineage>
        <taxon>unclassified sequences</taxon>
        <taxon>metagenomes</taxon>
        <taxon>ecological metagenomes</taxon>
    </lineage>
</organism>
<comment type="caution">
    <text evidence="1">The sequence shown here is derived from an EMBL/GenBank/DDBJ whole genome shotgun (WGS) entry which is preliminary data.</text>
</comment>
<gene>
    <name evidence="1" type="ORF">S03H2_69722</name>
</gene>
<proteinExistence type="predicted"/>
<name>X1LB55_9ZZZZ</name>
<dbReference type="EMBL" id="BARU01046141">
    <property type="protein sequence ID" value="GAH99654.1"/>
    <property type="molecule type" value="Genomic_DNA"/>
</dbReference>
<evidence type="ECO:0000313" key="1">
    <source>
        <dbReference type="EMBL" id="GAH99654.1"/>
    </source>
</evidence>
<dbReference type="AlphaFoldDB" id="X1LB55"/>
<sequence>DGDYLKEVSIPNARVWTIKSEFPGTPGYAASRSVADTMVAASPLEAAIKIAGSAVVGLALTMYSLS</sequence>
<feature type="non-terminal residue" evidence="1">
    <location>
        <position position="1"/>
    </location>
</feature>
<protein>
    <submittedName>
        <fullName evidence="1">Uncharacterized protein</fullName>
    </submittedName>
</protein>